<sequence>MYKAAIFDAIKGLRGKDVDVRSLEHLVETFVGHLLDNSLDDLVELDMEEGGGGGEVEDLVERIKGSEEWRLMMEGLEVGRGGGDEMDVEDVEDVEDVKEEETKEETEKAAAPAPAAAPAKTAQSFSLFDQLDMMDSNAASEYVAPAKILLARESEGLERAMEMLEKMEADDMCQTESWEGIKGVIGEALEGGGKRGVKIVMKFQKVLMPNWRGELLLMLIGRGRRVWSDLVDSITSITPNNLNKIIVNLLLLLKPSISQVAHGDECPAITPLHLFARFDEKGDWWRIWLVRTWAPQISHLCIRTGWLNEIIGVLNGESEAKGIGGVGEEEVKVKEKENLVDIGGAGGGTEWTRKEWDKRLKSLAENLTRHLEVINGRWVNVRCWEGGECSVVDGVGWGLQTIKEFNGKGFLMTLGGEGGGAEGEGACEEAVVSWEDLTDEERKGWVLVSDE</sequence>
<keyword evidence="3" id="KW-1185">Reference proteome</keyword>
<organism evidence="2 3">
    <name type="scientific">Triparma columacea</name>
    <dbReference type="NCBI Taxonomy" id="722753"/>
    <lineage>
        <taxon>Eukaryota</taxon>
        <taxon>Sar</taxon>
        <taxon>Stramenopiles</taxon>
        <taxon>Ochrophyta</taxon>
        <taxon>Bolidophyceae</taxon>
        <taxon>Parmales</taxon>
        <taxon>Triparmaceae</taxon>
        <taxon>Triparma</taxon>
    </lineage>
</organism>
<gene>
    <name evidence="2" type="ORF">TrCOL_g5264</name>
</gene>
<dbReference type="AlphaFoldDB" id="A0A9W7GHI3"/>
<accession>A0A9W7GHI3</accession>
<feature type="compositionally biased region" description="Low complexity" evidence="1">
    <location>
        <begin position="109"/>
        <end position="119"/>
    </location>
</feature>
<dbReference type="OrthoDB" id="10495714at2759"/>
<protein>
    <submittedName>
        <fullName evidence="2">Uncharacterized protein</fullName>
    </submittedName>
</protein>
<evidence type="ECO:0000313" key="2">
    <source>
        <dbReference type="EMBL" id="GMI44193.1"/>
    </source>
</evidence>
<feature type="region of interest" description="Disordered" evidence="1">
    <location>
        <begin position="93"/>
        <end position="119"/>
    </location>
</feature>
<dbReference type="EMBL" id="BRYA01000209">
    <property type="protein sequence ID" value="GMI44193.1"/>
    <property type="molecule type" value="Genomic_DNA"/>
</dbReference>
<name>A0A9W7GHI3_9STRA</name>
<evidence type="ECO:0000256" key="1">
    <source>
        <dbReference type="SAM" id="MobiDB-lite"/>
    </source>
</evidence>
<dbReference type="Proteomes" id="UP001165065">
    <property type="component" value="Unassembled WGS sequence"/>
</dbReference>
<comment type="caution">
    <text evidence="2">The sequence shown here is derived from an EMBL/GenBank/DDBJ whole genome shotgun (WGS) entry which is preliminary data.</text>
</comment>
<feature type="compositionally biased region" description="Acidic residues" evidence="1">
    <location>
        <begin position="93"/>
        <end position="104"/>
    </location>
</feature>
<evidence type="ECO:0000313" key="3">
    <source>
        <dbReference type="Proteomes" id="UP001165065"/>
    </source>
</evidence>
<reference evidence="3" key="1">
    <citation type="journal article" date="2023" name="Commun. Biol.">
        <title>Genome analysis of Parmales, the sister group of diatoms, reveals the evolutionary specialization of diatoms from phago-mixotrophs to photoautotrophs.</title>
        <authorList>
            <person name="Ban H."/>
            <person name="Sato S."/>
            <person name="Yoshikawa S."/>
            <person name="Yamada K."/>
            <person name="Nakamura Y."/>
            <person name="Ichinomiya M."/>
            <person name="Sato N."/>
            <person name="Blanc-Mathieu R."/>
            <person name="Endo H."/>
            <person name="Kuwata A."/>
            <person name="Ogata H."/>
        </authorList>
    </citation>
    <scope>NUCLEOTIDE SEQUENCE [LARGE SCALE GENOMIC DNA]</scope>
</reference>
<proteinExistence type="predicted"/>